<dbReference type="Proteomes" id="UP000002762">
    <property type="component" value="Unassembled WGS sequence"/>
</dbReference>
<dbReference type="GO" id="GO:0009063">
    <property type="term" value="P:amino acid catabolic process"/>
    <property type="evidence" value="ECO:0007669"/>
    <property type="project" value="InterPro"/>
</dbReference>
<keyword evidence="4" id="KW-0732">Signal</keyword>
<reference evidence="6 7" key="1">
    <citation type="journal article" date="2012" name="Sci. Rep.">
        <title>Genomic perspectives on the evolution of fungal entomopathogenicity in Beauveria bassiana.</title>
        <authorList>
            <person name="Xiao G."/>
            <person name="Ying S.H."/>
            <person name="Zheng P."/>
            <person name="Wang Z.L."/>
            <person name="Zhang S."/>
            <person name="Xie X.Q."/>
            <person name="Shang Y."/>
            <person name="St Leger R.J."/>
            <person name="Zhao G.P."/>
            <person name="Wang C."/>
            <person name="Feng M.G."/>
        </authorList>
    </citation>
    <scope>NUCLEOTIDE SEQUENCE [LARGE SCALE GENOMIC DNA]</scope>
    <source>
        <strain evidence="6 7">ARSEF 2860</strain>
    </source>
</reference>
<dbReference type="InterPro" id="IPR036849">
    <property type="entry name" value="Enolase-like_C_sf"/>
</dbReference>
<keyword evidence="7" id="KW-1185">Reference proteome</keyword>
<dbReference type="OrthoDB" id="2579025at2759"/>
<dbReference type="PANTHER" id="PTHR48080:SF2">
    <property type="entry name" value="D-GALACTONATE DEHYDRATASE"/>
    <property type="match status" value="1"/>
</dbReference>
<feature type="signal peptide" evidence="4">
    <location>
        <begin position="1"/>
        <end position="19"/>
    </location>
</feature>
<dbReference type="InParanoid" id="J4KPF2"/>
<dbReference type="InterPro" id="IPR029065">
    <property type="entry name" value="Enolase_C-like"/>
</dbReference>
<dbReference type="InterPro" id="IPR034593">
    <property type="entry name" value="DgoD-like"/>
</dbReference>
<dbReference type="GeneID" id="19886935"/>
<dbReference type="SMART" id="SM00922">
    <property type="entry name" value="MR_MLE"/>
    <property type="match status" value="1"/>
</dbReference>
<evidence type="ECO:0000259" key="5">
    <source>
        <dbReference type="SMART" id="SM00922"/>
    </source>
</evidence>
<evidence type="ECO:0000256" key="1">
    <source>
        <dbReference type="ARBA" id="ARBA00001946"/>
    </source>
</evidence>
<sequence>MFIRKALITLVGAAAAVQAFPGRVNEAAELSRRGLEKSGLKRFEIVKNFIAPGDLLARSGAPFYDGSDASQKITNETILFFKEAGIQHVISLNSHADAEHMKTALADAGIAYTPRPVVDFQVPTPEDFQKGWEGFVAHRNGTLVWCGFGWGRTGTMVSALQIYAQHERGETLAFTNSDFANNHVETDEQMTALNELQERLKKSTVPSPATTFSAARVQPVATKQPGPKEMETTLCAPEGKPNTYGMKEDECRRQVAHWTEFGASTRRGGALQGDNVSRALKTLMTKMGHKWGVKFIAGRGSEKQKDGDAAAATPIPPVVQWQVGDWRPSEEVMSLFESLGRQEWLDLQWDNRVGNRNPLLGIRRILSEMASKMGKITDIKYYRVPPRWLFVKITNDAGNIGWGEASLEGHTQAVEGCLDAWIDQYVGLEAEQTFYRGGPVFLSALSGLDIALWDLKGTIRPPNPSRPPSTDPTSPAARKLGVPIYDLLGGKLRTKLKVYAWIGGDRPASVKSAARARQAQGFTAVKMNGTSDLGWLDSPSALDSCVERVRAVRALGLDVGVDFHGRAHRPMAKQLAAALAPLRPLFIEEPLLAEHVEGVAALAGLTTIPVALGERLHSRWDVKPFLEANCVDVLQPDLCHVGGISELRRIAAMAEAYDVPIAPHCPLGPIALAACMQVDAATPNFAIQEMSLGIHYNVGGYDLLSYIKNPEIWQVEDGYVNLMTGPGLGIEVDEQRVMEASKNAEPWVSPGFIGPGGELREW</sequence>
<accession>J4KPF2</accession>
<dbReference type="Gene3D" id="3.20.20.120">
    <property type="entry name" value="Enolase-like C-terminal domain"/>
    <property type="match status" value="1"/>
</dbReference>
<dbReference type="HOGENOM" id="CLU_365999_0_0_1"/>
<dbReference type="PROSITE" id="PS00909">
    <property type="entry name" value="MR_MLE_2"/>
    <property type="match status" value="1"/>
</dbReference>
<evidence type="ECO:0000256" key="4">
    <source>
        <dbReference type="SAM" id="SignalP"/>
    </source>
</evidence>
<dbReference type="Pfam" id="PF13378">
    <property type="entry name" value="MR_MLE_C"/>
    <property type="match status" value="1"/>
</dbReference>
<dbReference type="InterPro" id="IPR018110">
    <property type="entry name" value="Mandel_Rmase/mucon_lact_enz_CS"/>
</dbReference>
<dbReference type="PANTHER" id="PTHR48080">
    <property type="entry name" value="D-GALACTONATE DEHYDRATASE-RELATED"/>
    <property type="match status" value="1"/>
</dbReference>
<dbReference type="InterPro" id="IPR013342">
    <property type="entry name" value="Mandelate_racemase_C"/>
</dbReference>
<organism evidence="6 7">
    <name type="scientific">Beauveria bassiana (strain ARSEF 2860)</name>
    <name type="common">White muscardine disease fungus</name>
    <name type="synonym">Tritirachium shiotae</name>
    <dbReference type="NCBI Taxonomy" id="655819"/>
    <lineage>
        <taxon>Eukaryota</taxon>
        <taxon>Fungi</taxon>
        <taxon>Dikarya</taxon>
        <taxon>Ascomycota</taxon>
        <taxon>Pezizomycotina</taxon>
        <taxon>Sordariomycetes</taxon>
        <taxon>Hypocreomycetidae</taxon>
        <taxon>Hypocreales</taxon>
        <taxon>Cordycipitaceae</taxon>
        <taxon>Beauveria</taxon>
    </lineage>
</organism>
<dbReference type="InterPro" id="IPR029021">
    <property type="entry name" value="Prot-tyrosine_phosphatase-like"/>
</dbReference>
<feature type="region of interest" description="Disordered" evidence="3">
    <location>
        <begin position="459"/>
        <end position="478"/>
    </location>
</feature>
<evidence type="ECO:0000313" key="6">
    <source>
        <dbReference type="EMBL" id="EJP67349.1"/>
    </source>
</evidence>
<gene>
    <name evidence="6" type="ORF">BBA_03923</name>
</gene>
<dbReference type="RefSeq" id="XP_008597242.1">
    <property type="nucleotide sequence ID" value="XM_008599020.1"/>
</dbReference>
<dbReference type="Pfam" id="PF02746">
    <property type="entry name" value="MR_MLE_N"/>
    <property type="match status" value="1"/>
</dbReference>
<dbReference type="Gene3D" id="3.30.390.10">
    <property type="entry name" value="Enolase-like, N-terminal domain"/>
    <property type="match status" value="1"/>
</dbReference>
<feature type="region of interest" description="Disordered" evidence="3">
    <location>
        <begin position="221"/>
        <end position="241"/>
    </location>
</feature>
<dbReference type="SUPFAM" id="SSF52799">
    <property type="entry name" value="(Phosphotyrosine protein) phosphatases II"/>
    <property type="match status" value="1"/>
</dbReference>
<dbReference type="SUPFAM" id="SSF51604">
    <property type="entry name" value="Enolase C-terminal domain-like"/>
    <property type="match status" value="1"/>
</dbReference>
<dbReference type="EMBL" id="JH725157">
    <property type="protein sequence ID" value="EJP67349.1"/>
    <property type="molecule type" value="Genomic_DNA"/>
</dbReference>
<dbReference type="SFLD" id="SFLDS00001">
    <property type="entry name" value="Enolase"/>
    <property type="match status" value="1"/>
</dbReference>
<proteinExistence type="predicted"/>
<evidence type="ECO:0000256" key="2">
    <source>
        <dbReference type="ARBA" id="ARBA00023239"/>
    </source>
</evidence>
<feature type="compositionally biased region" description="Pro residues" evidence="3">
    <location>
        <begin position="461"/>
        <end position="470"/>
    </location>
</feature>
<dbReference type="InterPro" id="IPR029017">
    <property type="entry name" value="Enolase-like_N"/>
</dbReference>
<evidence type="ECO:0000313" key="7">
    <source>
        <dbReference type="Proteomes" id="UP000002762"/>
    </source>
</evidence>
<dbReference type="Gene3D" id="3.90.190.10">
    <property type="entry name" value="Protein tyrosine phosphatase superfamily"/>
    <property type="match status" value="1"/>
</dbReference>
<evidence type="ECO:0000256" key="3">
    <source>
        <dbReference type="SAM" id="MobiDB-lite"/>
    </source>
</evidence>
<feature type="domain" description="Mandelate racemase/muconate lactonizing enzyme C-terminal" evidence="5">
    <location>
        <begin position="507"/>
        <end position="609"/>
    </location>
</feature>
<feature type="chain" id="PRO_5003780198" evidence="4">
    <location>
        <begin position="20"/>
        <end position="762"/>
    </location>
</feature>
<comment type="cofactor">
    <cofactor evidence="1">
        <name>Mg(2+)</name>
        <dbReference type="ChEBI" id="CHEBI:18420"/>
    </cofactor>
</comment>
<protein>
    <submittedName>
        <fullName evidence="6">Galactonate dehydratase</fullName>
    </submittedName>
</protein>
<dbReference type="SUPFAM" id="SSF54826">
    <property type="entry name" value="Enolase N-terminal domain-like"/>
    <property type="match status" value="1"/>
</dbReference>
<dbReference type="InterPro" id="IPR013341">
    <property type="entry name" value="Mandelate_racemase_N_dom"/>
</dbReference>
<dbReference type="AlphaFoldDB" id="J4KPF2"/>
<dbReference type="NCBIfam" id="NF010624">
    <property type="entry name" value="PRK14017.1"/>
    <property type="match status" value="1"/>
</dbReference>
<name>J4KPF2_BEAB2</name>
<keyword evidence="2" id="KW-0456">Lyase</keyword>
<dbReference type="STRING" id="655819.J4KPF2"/>
<dbReference type="GO" id="GO:0016829">
    <property type="term" value="F:lyase activity"/>
    <property type="evidence" value="ECO:0007669"/>
    <property type="project" value="UniProtKB-KW"/>
</dbReference>
<dbReference type="Pfam" id="PF22785">
    <property type="entry name" value="Tc-R-P"/>
    <property type="match status" value="1"/>
</dbReference>